<evidence type="ECO:0000256" key="2">
    <source>
        <dbReference type="ARBA" id="ARBA00022448"/>
    </source>
</evidence>
<name>A0A922M6W0_SPOEX</name>
<keyword evidence="2" id="KW-0813">Transport</keyword>
<dbReference type="EMBL" id="JACEFF010000784">
    <property type="protein sequence ID" value="KAH9631014.1"/>
    <property type="molecule type" value="Genomic_DNA"/>
</dbReference>
<feature type="transmembrane region" description="Helical" evidence="9">
    <location>
        <begin position="87"/>
        <end position="106"/>
    </location>
</feature>
<feature type="transmembrane region" description="Helical" evidence="9">
    <location>
        <begin position="45"/>
        <end position="67"/>
    </location>
</feature>
<sequence length="492" mass="54427">MFLLTVEEQSTSTVDAEAAAATATGAQNGEPVEELGNRNGMNQKIIFTLFTVNLGAFAAGVCVAWSSSALPLLISEPFELTPSEASWVASLLCLGALWGAGPAGLISEYFGRKKTLLYLALPLVVSWILVASSPNVYGLYVGRFVGGMALGAFSVGIPPYVEDIAEKHILPTLANFYHVHFSCGVLFGYIIVLCASVPTAFFVAFIFLPESPAYLMSQGKFHEAKAALRYFRGIDNDIDSEMKALKERLRNSAKIKVTFKELFGTRSTVKALIVSFLLMVFQQMSGIFPVLFYTKNIFETFAISLNPPSAAIILGFCFVSSTYFSTMLLKVVRRRILLMVSFAAMSVNLACLGIYYHLKASNFTPGGTWIPLFTLCLFVSFYASGVGPIPWLMLREIFPTHMTRRATALTAGFHWFLAFCVTKFYQNLIDMVKHGWTLLAFCIVCIVGIAFVFFFVPETKGRTLEEIQNEFEGIHKKRKHRHVIEVESVSEA</sequence>
<evidence type="ECO:0000313" key="12">
    <source>
        <dbReference type="Proteomes" id="UP000814243"/>
    </source>
</evidence>
<dbReference type="Gene3D" id="1.20.1250.20">
    <property type="entry name" value="MFS general substrate transporter like domains"/>
    <property type="match status" value="1"/>
</dbReference>
<dbReference type="InterPro" id="IPR005828">
    <property type="entry name" value="MFS_sugar_transport-like"/>
</dbReference>
<dbReference type="InterPro" id="IPR020846">
    <property type="entry name" value="MFS_dom"/>
</dbReference>
<reference evidence="11" key="1">
    <citation type="journal article" date="2021" name="G3 (Bethesda)">
        <title>Genome and transcriptome analysis of the beet armyworm Spodoptera exigua reveals targets for pest control. .</title>
        <authorList>
            <person name="Simon S."/>
            <person name="Breeschoten T."/>
            <person name="Jansen H.J."/>
            <person name="Dirks R.P."/>
            <person name="Schranz M.E."/>
            <person name="Ros V.I.D."/>
        </authorList>
    </citation>
    <scope>NUCLEOTIDE SEQUENCE</scope>
    <source>
        <strain evidence="11">TB_SE_WUR_2020</strain>
    </source>
</reference>
<evidence type="ECO:0000256" key="8">
    <source>
        <dbReference type="ARBA" id="ARBA00023180"/>
    </source>
</evidence>
<feature type="transmembrane region" description="Helical" evidence="9">
    <location>
        <begin position="305"/>
        <end position="324"/>
    </location>
</feature>
<dbReference type="Proteomes" id="UP000814243">
    <property type="component" value="Unassembled WGS sequence"/>
</dbReference>
<feature type="transmembrane region" description="Helical" evidence="9">
    <location>
        <begin position="271"/>
        <end position="293"/>
    </location>
</feature>
<accession>A0A922M6W0</accession>
<comment type="subcellular location">
    <subcellularLocation>
        <location evidence="1">Cell membrane</location>
        <topology evidence="1">Multi-pass membrane protein</topology>
    </subcellularLocation>
</comment>
<proteinExistence type="predicted"/>
<keyword evidence="6 9" id="KW-1133">Transmembrane helix</keyword>
<feature type="transmembrane region" description="Helical" evidence="9">
    <location>
        <begin position="406"/>
        <end position="425"/>
    </location>
</feature>
<feature type="transmembrane region" description="Helical" evidence="9">
    <location>
        <begin position="186"/>
        <end position="208"/>
    </location>
</feature>
<dbReference type="PANTHER" id="PTHR48021">
    <property type="match status" value="1"/>
</dbReference>
<keyword evidence="7 9" id="KW-0472">Membrane</keyword>
<organism evidence="11 12">
    <name type="scientific">Spodoptera exigua</name>
    <name type="common">Beet armyworm</name>
    <name type="synonym">Noctua fulgens</name>
    <dbReference type="NCBI Taxonomy" id="7107"/>
    <lineage>
        <taxon>Eukaryota</taxon>
        <taxon>Metazoa</taxon>
        <taxon>Ecdysozoa</taxon>
        <taxon>Arthropoda</taxon>
        <taxon>Hexapoda</taxon>
        <taxon>Insecta</taxon>
        <taxon>Pterygota</taxon>
        <taxon>Neoptera</taxon>
        <taxon>Endopterygota</taxon>
        <taxon>Lepidoptera</taxon>
        <taxon>Glossata</taxon>
        <taxon>Ditrysia</taxon>
        <taxon>Noctuoidea</taxon>
        <taxon>Noctuidae</taxon>
        <taxon>Amphipyrinae</taxon>
        <taxon>Spodoptera</taxon>
    </lineage>
</organism>
<evidence type="ECO:0000256" key="6">
    <source>
        <dbReference type="ARBA" id="ARBA00022989"/>
    </source>
</evidence>
<evidence type="ECO:0000313" key="11">
    <source>
        <dbReference type="EMBL" id="KAH9631014.1"/>
    </source>
</evidence>
<dbReference type="FunFam" id="1.20.1250.20:FF:000218">
    <property type="entry name" value="facilitated trehalose transporter Tret1"/>
    <property type="match status" value="1"/>
</dbReference>
<evidence type="ECO:0000256" key="4">
    <source>
        <dbReference type="ARBA" id="ARBA00022597"/>
    </source>
</evidence>
<evidence type="ECO:0000256" key="9">
    <source>
        <dbReference type="SAM" id="Phobius"/>
    </source>
</evidence>
<dbReference type="PANTHER" id="PTHR48021:SF1">
    <property type="entry name" value="GH07001P-RELATED"/>
    <property type="match status" value="1"/>
</dbReference>
<evidence type="ECO:0000256" key="7">
    <source>
        <dbReference type="ARBA" id="ARBA00023136"/>
    </source>
</evidence>
<dbReference type="PROSITE" id="PS50850">
    <property type="entry name" value="MFS"/>
    <property type="match status" value="1"/>
</dbReference>
<feature type="transmembrane region" description="Helical" evidence="9">
    <location>
        <begin position="437"/>
        <end position="456"/>
    </location>
</feature>
<dbReference type="PROSITE" id="PS00216">
    <property type="entry name" value="SUGAR_TRANSPORT_1"/>
    <property type="match status" value="1"/>
</dbReference>
<dbReference type="PRINTS" id="PR00171">
    <property type="entry name" value="SUGRTRNSPORT"/>
</dbReference>
<protein>
    <recommendedName>
        <fullName evidence="10">Major facilitator superfamily (MFS) profile domain-containing protein</fullName>
    </recommendedName>
</protein>
<evidence type="ECO:0000259" key="10">
    <source>
        <dbReference type="PROSITE" id="PS50850"/>
    </source>
</evidence>
<comment type="caution">
    <text evidence="11">The sequence shown here is derived from an EMBL/GenBank/DDBJ whole genome shotgun (WGS) entry which is preliminary data.</text>
</comment>
<dbReference type="AlphaFoldDB" id="A0A922M6W0"/>
<feature type="domain" description="Major facilitator superfamily (MFS) profile" evidence="10">
    <location>
        <begin position="48"/>
        <end position="460"/>
    </location>
</feature>
<feature type="transmembrane region" description="Helical" evidence="9">
    <location>
        <begin position="118"/>
        <end position="140"/>
    </location>
</feature>
<evidence type="ECO:0000256" key="3">
    <source>
        <dbReference type="ARBA" id="ARBA00022475"/>
    </source>
</evidence>
<dbReference type="InterPro" id="IPR036259">
    <property type="entry name" value="MFS_trans_sf"/>
</dbReference>
<evidence type="ECO:0000256" key="5">
    <source>
        <dbReference type="ARBA" id="ARBA00022692"/>
    </source>
</evidence>
<dbReference type="InterPro" id="IPR050549">
    <property type="entry name" value="MFS_Trehalose_Transporter"/>
</dbReference>
<keyword evidence="4" id="KW-0762">Sugar transport</keyword>
<dbReference type="InterPro" id="IPR005829">
    <property type="entry name" value="Sugar_transporter_CS"/>
</dbReference>
<keyword evidence="5 9" id="KW-0812">Transmembrane</keyword>
<dbReference type="Pfam" id="PF00083">
    <property type="entry name" value="Sugar_tr"/>
    <property type="match status" value="1"/>
</dbReference>
<keyword evidence="3" id="KW-1003">Cell membrane</keyword>
<feature type="transmembrane region" description="Helical" evidence="9">
    <location>
        <begin position="336"/>
        <end position="358"/>
    </location>
</feature>
<feature type="transmembrane region" description="Helical" evidence="9">
    <location>
        <begin position="370"/>
        <end position="394"/>
    </location>
</feature>
<gene>
    <name evidence="11" type="ORF">HF086_000341</name>
</gene>
<dbReference type="InterPro" id="IPR003663">
    <property type="entry name" value="Sugar/inositol_transpt"/>
</dbReference>
<dbReference type="GO" id="GO:0005886">
    <property type="term" value="C:plasma membrane"/>
    <property type="evidence" value="ECO:0007669"/>
    <property type="project" value="UniProtKB-SubCell"/>
</dbReference>
<keyword evidence="8" id="KW-0325">Glycoprotein</keyword>
<dbReference type="SUPFAM" id="SSF103473">
    <property type="entry name" value="MFS general substrate transporter"/>
    <property type="match status" value="1"/>
</dbReference>
<dbReference type="GO" id="GO:0022857">
    <property type="term" value="F:transmembrane transporter activity"/>
    <property type="evidence" value="ECO:0007669"/>
    <property type="project" value="InterPro"/>
</dbReference>
<evidence type="ECO:0000256" key="1">
    <source>
        <dbReference type="ARBA" id="ARBA00004651"/>
    </source>
</evidence>